<reference evidence="3" key="2">
    <citation type="journal article" date="2023" name="Microorganisms">
        <title>Isolation and Genomic Characteristics of Cat-Borne Campylobacter felis sp. nov. and Sheep-Borne Campylobacter ovis sp. nov.</title>
        <authorList>
            <person name="Wang H."/>
            <person name="Li Y."/>
            <person name="Gu Y."/>
            <person name="Zhou G."/>
            <person name="Chen X."/>
            <person name="Zhang X."/>
            <person name="Shao Z."/>
            <person name="Zhang J."/>
            <person name="Zhang M."/>
        </authorList>
    </citation>
    <scope>NUCLEOTIDE SEQUENCE</scope>
    <source>
        <strain evidence="3">PS10</strain>
    </source>
</reference>
<accession>A0ABT7HPC9</accession>
<dbReference type="Gene3D" id="3.40.630.10">
    <property type="entry name" value="Zn peptidases"/>
    <property type="match status" value="1"/>
</dbReference>
<evidence type="ECO:0000313" key="3">
    <source>
        <dbReference type="EMBL" id="MDL0088562.1"/>
    </source>
</evidence>
<keyword evidence="4" id="KW-1185">Reference proteome</keyword>
<comment type="caution">
    <text evidence="3">The sequence shown here is derived from an EMBL/GenBank/DDBJ whole genome shotgun (WGS) entry which is preliminary data.</text>
</comment>
<dbReference type="Proteomes" id="UP001173801">
    <property type="component" value="Unassembled WGS sequence"/>
</dbReference>
<keyword evidence="2" id="KW-0378">Hydrolase</keyword>
<dbReference type="PIRSF" id="PIRSF001235">
    <property type="entry name" value="Amidase_carbamoylase"/>
    <property type="match status" value="1"/>
</dbReference>
<protein>
    <submittedName>
        <fullName evidence="3">M20 family metallo-hydrolase</fullName>
    </submittedName>
</protein>
<evidence type="ECO:0000256" key="1">
    <source>
        <dbReference type="ARBA" id="ARBA00006153"/>
    </source>
</evidence>
<dbReference type="CDD" id="cd03884">
    <property type="entry name" value="M20_bAS"/>
    <property type="match status" value="1"/>
</dbReference>
<dbReference type="InterPro" id="IPR002933">
    <property type="entry name" value="Peptidase_M20"/>
</dbReference>
<dbReference type="NCBIfam" id="TIGR01879">
    <property type="entry name" value="hydantase"/>
    <property type="match status" value="1"/>
</dbReference>
<dbReference type="RefSeq" id="WP_284937216.1">
    <property type="nucleotide sequence ID" value="NZ_JANURM010000003.1"/>
</dbReference>
<dbReference type="EMBL" id="JANURM010000003">
    <property type="protein sequence ID" value="MDL0088562.1"/>
    <property type="molecule type" value="Genomic_DNA"/>
</dbReference>
<dbReference type="NCBIfam" id="NF006771">
    <property type="entry name" value="PRK09290.1-5"/>
    <property type="match status" value="1"/>
</dbReference>
<organism evidence="3 4">
    <name type="scientific">Campylobacter gastrosuis</name>
    <dbReference type="NCBI Taxonomy" id="2974576"/>
    <lineage>
        <taxon>Bacteria</taxon>
        <taxon>Pseudomonadati</taxon>
        <taxon>Campylobacterota</taxon>
        <taxon>Epsilonproteobacteria</taxon>
        <taxon>Campylobacterales</taxon>
        <taxon>Campylobacteraceae</taxon>
        <taxon>Campylobacter</taxon>
    </lineage>
</organism>
<proteinExistence type="inferred from homology"/>
<dbReference type="SUPFAM" id="SSF53187">
    <property type="entry name" value="Zn-dependent exopeptidases"/>
    <property type="match status" value="1"/>
</dbReference>
<dbReference type="SUPFAM" id="SSF55031">
    <property type="entry name" value="Bacterial exopeptidase dimerisation domain"/>
    <property type="match status" value="1"/>
</dbReference>
<dbReference type="InterPro" id="IPR010158">
    <property type="entry name" value="Amidase_Cbmase"/>
</dbReference>
<evidence type="ECO:0000256" key="2">
    <source>
        <dbReference type="ARBA" id="ARBA00022801"/>
    </source>
</evidence>
<dbReference type="PANTHER" id="PTHR32494:SF5">
    <property type="entry name" value="ALLANTOATE AMIDOHYDROLASE"/>
    <property type="match status" value="1"/>
</dbReference>
<dbReference type="PANTHER" id="PTHR32494">
    <property type="entry name" value="ALLANTOATE DEIMINASE-RELATED"/>
    <property type="match status" value="1"/>
</dbReference>
<dbReference type="InterPro" id="IPR036264">
    <property type="entry name" value="Bact_exopeptidase_dim_dom"/>
</dbReference>
<comment type="similarity">
    <text evidence="1">Belongs to the peptidase M20 family.</text>
</comment>
<dbReference type="Pfam" id="PF01546">
    <property type="entry name" value="Peptidase_M20"/>
    <property type="match status" value="1"/>
</dbReference>
<dbReference type="Gene3D" id="3.30.70.360">
    <property type="match status" value="1"/>
</dbReference>
<gene>
    <name evidence="3" type="ORF">NYG85_04135</name>
</gene>
<name>A0ABT7HPC9_9BACT</name>
<reference evidence="3" key="1">
    <citation type="submission" date="2022-08" db="EMBL/GenBank/DDBJ databases">
        <authorList>
            <person name="Wang H."/>
        </authorList>
    </citation>
    <scope>NUCLEOTIDE SEQUENCE</scope>
    <source>
        <strain evidence="3">PS10</strain>
    </source>
</reference>
<sequence length="426" mass="47070">MSINSKRLKSLFKEINSITDTTFGAGITRLAYTNHDKILKELMIKHLSDANLKVEVDEIGNIFARRYGRESGLKAVAFGSHLDSVINGGEYDGVVGVLAALEVINSLDDDGIITKRPLELVIFACEESTRFNISMLGSKAMTHKLDRQKLEVLKDFRGENLSDIFQKYGLNLANLDKIKNRALDYDSFFELHVEQGPLLHSQNLQIGVVSAIAAPHRFGIKIIGTAGHSGTTAMQYRNDALCVASEIILAVERVAKKYADKSVVATCGNCVVKPGVINVIPGEAMILVDLRSTDLESRNLAFNEIKNEIENIQKSRNFSYKIKQISTENPSVLDKDLIELISQEARNLGLKHVIMPSGAGHDTMNISEFCKTAMIFVPSRNGISHNPSEFTSFDDIINGTKLLKNVVLKSANSSKGDFYEKSTFIK</sequence>
<evidence type="ECO:0000313" key="4">
    <source>
        <dbReference type="Proteomes" id="UP001173801"/>
    </source>
</evidence>